<evidence type="ECO:0000313" key="1">
    <source>
        <dbReference type="EMBL" id="VAX25031.1"/>
    </source>
</evidence>
<dbReference type="AlphaFoldDB" id="A0A3B1CEN9"/>
<proteinExistence type="predicted"/>
<dbReference type="Gene3D" id="1.25.40.10">
    <property type="entry name" value="Tetratricopeptide repeat domain"/>
    <property type="match status" value="1"/>
</dbReference>
<accession>A0A3B1CEN9</accession>
<reference evidence="1" key="1">
    <citation type="submission" date="2018-06" db="EMBL/GenBank/DDBJ databases">
        <authorList>
            <person name="Zhirakovskaya E."/>
        </authorList>
    </citation>
    <scope>NUCLEOTIDE SEQUENCE</scope>
</reference>
<dbReference type="InterPro" id="IPR011990">
    <property type="entry name" value="TPR-like_helical_dom_sf"/>
</dbReference>
<dbReference type="SUPFAM" id="SSF48452">
    <property type="entry name" value="TPR-like"/>
    <property type="match status" value="1"/>
</dbReference>
<organism evidence="1">
    <name type="scientific">hydrothermal vent metagenome</name>
    <dbReference type="NCBI Taxonomy" id="652676"/>
    <lineage>
        <taxon>unclassified sequences</taxon>
        <taxon>metagenomes</taxon>
        <taxon>ecological metagenomes</taxon>
    </lineage>
</organism>
<protein>
    <submittedName>
        <fullName evidence="1">Uncharacterized protein</fullName>
    </submittedName>
</protein>
<gene>
    <name evidence="1" type="ORF">MNBD_NITROSPINAE04-2016</name>
</gene>
<sequence>MAIMPGSRAAKVFLAQLYYDTGKEGKAKKLLIEVVDRWPDVLAAVSLLCRIYKKQGDMKSAEAISRKVSYYYPDSPFVQKMADSYVSVTEKEAEVFETPAETEINEEIEDGSTGIVAQEAAIPLVSSQSASSAIDSSNGSAMTGEKRKTLAALESMLDRITMIRNEKVA</sequence>
<dbReference type="EMBL" id="UOGA01000287">
    <property type="protein sequence ID" value="VAX25031.1"/>
    <property type="molecule type" value="Genomic_DNA"/>
</dbReference>
<name>A0A3B1CEN9_9ZZZZ</name>